<evidence type="ECO:0000256" key="1">
    <source>
        <dbReference type="SAM" id="Phobius"/>
    </source>
</evidence>
<evidence type="ECO:0000313" key="3">
    <source>
        <dbReference type="EnsemblMetazoa" id="CapteP196905"/>
    </source>
</evidence>
<reference evidence="4" key="1">
    <citation type="submission" date="2012-12" db="EMBL/GenBank/DDBJ databases">
        <authorList>
            <person name="Hellsten U."/>
            <person name="Grimwood J."/>
            <person name="Chapman J.A."/>
            <person name="Shapiro H."/>
            <person name="Aerts A."/>
            <person name="Otillar R.P."/>
            <person name="Terry A.Y."/>
            <person name="Boore J.L."/>
            <person name="Simakov O."/>
            <person name="Marletaz F."/>
            <person name="Cho S.-J."/>
            <person name="Edsinger-Gonzales E."/>
            <person name="Havlak P."/>
            <person name="Kuo D.-H."/>
            <person name="Larsson T."/>
            <person name="Lv J."/>
            <person name="Arendt D."/>
            <person name="Savage R."/>
            <person name="Osoegawa K."/>
            <person name="de Jong P."/>
            <person name="Lindberg D.R."/>
            <person name="Seaver E.C."/>
            <person name="Weisblat D.A."/>
            <person name="Putnam N.H."/>
            <person name="Grigoriev I.V."/>
            <person name="Rokhsar D.S."/>
        </authorList>
    </citation>
    <scope>NUCLEOTIDE SEQUENCE</scope>
    <source>
        <strain evidence="4">I ESC-2004</strain>
    </source>
</reference>
<dbReference type="EMBL" id="AMQN01017241">
    <property type="status" value="NOT_ANNOTATED_CDS"/>
    <property type="molecule type" value="Genomic_DNA"/>
</dbReference>
<dbReference type="Proteomes" id="UP000014760">
    <property type="component" value="Unassembled WGS sequence"/>
</dbReference>
<organism evidence="2">
    <name type="scientific">Capitella teleta</name>
    <name type="common">Polychaete worm</name>
    <dbReference type="NCBI Taxonomy" id="283909"/>
    <lineage>
        <taxon>Eukaryota</taxon>
        <taxon>Metazoa</taxon>
        <taxon>Spiralia</taxon>
        <taxon>Lophotrochozoa</taxon>
        <taxon>Annelida</taxon>
        <taxon>Polychaeta</taxon>
        <taxon>Sedentaria</taxon>
        <taxon>Scolecida</taxon>
        <taxon>Capitellidae</taxon>
        <taxon>Capitella</taxon>
    </lineage>
</organism>
<evidence type="ECO:0000313" key="2">
    <source>
        <dbReference type="EMBL" id="ELU16831.1"/>
    </source>
</evidence>
<keyword evidence="4" id="KW-1185">Reference proteome</keyword>
<evidence type="ECO:0008006" key="5">
    <source>
        <dbReference type="Google" id="ProtNLM"/>
    </source>
</evidence>
<dbReference type="Gene3D" id="3.40.50.150">
    <property type="entry name" value="Vaccinia Virus protein VP39"/>
    <property type="match status" value="1"/>
</dbReference>
<proteinExistence type="predicted"/>
<evidence type="ECO:0000313" key="4">
    <source>
        <dbReference type="Proteomes" id="UP000014760"/>
    </source>
</evidence>
<keyword evidence="1" id="KW-0812">Transmembrane</keyword>
<protein>
    <recommendedName>
        <fullName evidence="5">Methyltransferase domain-containing protein</fullName>
    </recommendedName>
</protein>
<dbReference type="OrthoDB" id="6074443at2759"/>
<reference evidence="2 4" key="2">
    <citation type="journal article" date="2013" name="Nature">
        <title>Insights into bilaterian evolution from three spiralian genomes.</title>
        <authorList>
            <person name="Simakov O."/>
            <person name="Marletaz F."/>
            <person name="Cho S.J."/>
            <person name="Edsinger-Gonzales E."/>
            <person name="Havlak P."/>
            <person name="Hellsten U."/>
            <person name="Kuo D.H."/>
            <person name="Larsson T."/>
            <person name="Lv J."/>
            <person name="Arendt D."/>
            <person name="Savage R."/>
            <person name="Osoegawa K."/>
            <person name="de Jong P."/>
            <person name="Grimwood J."/>
            <person name="Chapman J.A."/>
            <person name="Shapiro H."/>
            <person name="Aerts A."/>
            <person name="Otillar R.P."/>
            <person name="Terry A.Y."/>
            <person name="Boore J.L."/>
            <person name="Grigoriev I.V."/>
            <person name="Lindberg D.R."/>
            <person name="Seaver E.C."/>
            <person name="Weisblat D.A."/>
            <person name="Putnam N.H."/>
            <person name="Rokhsar D.S."/>
        </authorList>
    </citation>
    <scope>NUCLEOTIDE SEQUENCE</scope>
    <source>
        <strain evidence="2 4">I ESC-2004</strain>
    </source>
</reference>
<dbReference type="STRING" id="283909.R7VJW1"/>
<dbReference type="HOGENOM" id="CLU_081393_0_0_1"/>
<dbReference type="EMBL" id="KB292899">
    <property type="protein sequence ID" value="ELU16831.1"/>
    <property type="molecule type" value="Genomic_DNA"/>
</dbReference>
<keyword evidence="1" id="KW-1133">Transmembrane helix</keyword>
<dbReference type="SUPFAM" id="SSF53335">
    <property type="entry name" value="S-adenosyl-L-methionine-dependent methyltransferases"/>
    <property type="match status" value="1"/>
</dbReference>
<dbReference type="EnsemblMetazoa" id="CapteT196905">
    <property type="protein sequence ID" value="CapteP196905"/>
    <property type="gene ID" value="CapteG196905"/>
</dbReference>
<feature type="transmembrane region" description="Helical" evidence="1">
    <location>
        <begin position="7"/>
        <end position="32"/>
    </location>
</feature>
<reference evidence="3" key="3">
    <citation type="submission" date="2015-06" db="UniProtKB">
        <authorList>
            <consortium name="EnsemblMetazoa"/>
        </authorList>
    </citation>
    <scope>IDENTIFICATION</scope>
</reference>
<accession>R7VJW1</accession>
<name>R7VJW1_CAPTE</name>
<gene>
    <name evidence="2" type="ORF">CAPTEDRAFT_196905</name>
</gene>
<dbReference type="InterPro" id="IPR029063">
    <property type="entry name" value="SAM-dependent_MTases_sf"/>
</dbReference>
<keyword evidence="1" id="KW-0472">Membrane</keyword>
<sequence length="298" mass="32893">MKRIQTAVVPVPVCLIVVVFICLIGVVCLTYSQDRKPMDTVSQALLVSTPHVNPIRRISQTRDAAFDLVNALSFLPYGNRECIELAGALAAFAWPKGYQEAVDAHSEVLDIALKGGKKLEGHSGQVMEQQMVYVKLAQLPFVKTICETGFNAGHSTLIWLTAKNGTKVYSFDLGNHGYAKTMAQHLQSQYPGRLTVTWGDSTKTLPEFRKSHPEVTCDLIIVDGGHLVRIATDDHSNFRRMASLENIVVFDDYPTRDHGHGKELAPVWESQIRGGTLAELYACTDGKHCGVNRTLLTD</sequence>
<dbReference type="AlphaFoldDB" id="R7VJW1"/>
<dbReference type="Pfam" id="PF13578">
    <property type="entry name" value="Methyltransf_24"/>
    <property type="match status" value="1"/>
</dbReference>